<dbReference type="GO" id="GO:0031514">
    <property type="term" value="C:motile cilium"/>
    <property type="evidence" value="ECO:0007669"/>
    <property type="project" value="TreeGrafter"/>
</dbReference>
<protein>
    <submittedName>
        <fullName evidence="1">Uncharacterized protein</fullName>
    </submittedName>
</protein>
<comment type="caution">
    <text evidence="1">The sequence shown here is derived from an EMBL/GenBank/DDBJ whole genome shotgun (WGS) entry which is preliminary data.</text>
</comment>
<evidence type="ECO:0000313" key="1">
    <source>
        <dbReference type="EMBL" id="KAJ8963257.1"/>
    </source>
</evidence>
<dbReference type="InterPro" id="IPR033551">
    <property type="entry name" value="DRC7/lobo"/>
</dbReference>
<proteinExistence type="predicted"/>
<sequence length="157" mass="18669">MTDLELNVADADEAYKEELEYLENIHEEEEKPFSYFDLLDAPRYLPEPVDLTLDHVKEIAYELGLIKLYWPEITDPFFEDRVNFPSSYLKNDDKEKLVLLYAENFRRQFCFKYPNRKPLLLACENECGMQCAQFVADQLKFEPYEDLPTLIDLIITH</sequence>
<accession>A0AAV8ZIU0</accession>
<dbReference type="PANTHER" id="PTHR35249:SF2">
    <property type="entry name" value="DYNEIN REGULATORY COMPLEX SUBUNIT 7"/>
    <property type="match status" value="1"/>
</dbReference>
<gene>
    <name evidence="1" type="ORF">NQ318_018724</name>
</gene>
<dbReference type="AlphaFoldDB" id="A0AAV8ZIU0"/>
<dbReference type="PANTHER" id="PTHR35249">
    <property type="entry name" value="DYNEIN REGULATORY COMPLEX SUBUNIT 7"/>
    <property type="match status" value="1"/>
</dbReference>
<name>A0AAV8ZIU0_9CUCU</name>
<evidence type="ECO:0000313" key="2">
    <source>
        <dbReference type="Proteomes" id="UP001162162"/>
    </source>
</evidence>
<reference evidence="1" key="1">
    <citation type="journal article" date="2023" name="Insect Mol. Biol.">
        <title>Genome sequencing provides insights into the evolution of gene families encoding plant cell wall-degrading enzymes in longhorned beetles.</title>
        <authorList>
            <person name="Shin N.R."/>
            <person name="Okamura Y."/>
            <person name="Kirsch R."/>
            <person name="Pauchet Y."/>
        </authorList>
    </citation>
    <scope>NUCLEOTIDE SEQUENCE</scope>
    <source>
        <strain evidence="1">AMC_N1</strain>
    </source>
</reference>
<organism evidence="1 2">
    <name type="scientific">Aromia moschata</name>
    <dbReference type="NCBI Taxonomy" id="1265417"/>
    <lineage>
        <taxon>Eukaryota</taxon>
        <taxon>Metazoa</taxon>
        <taxon>Ecdysozoa</taxon>
        <taxon>Arthropoda</taxon>
        <taxon>Hexapoda</taxon>
        <taxon>Insecta</taxon>
        <taxon>Pterygota</taxon>
        <taxon>Neoptera</taxon>
        <taxon>Endopterygota</taxon>
        <taxon>Coleoptera</taxon>
        <taxon>Polyphaga</taxon>
        <taxon>Cucujiformia</taxon>
        <taxon>Chrysomeloidea</taxon>
        <taxon>Cerambycidae</taxon>
        <taxon>Cerambycinae</taxon>
        <taxon>Callichromatini</taxon>
        <taxon>Aromia</taxon>
    </lineage>
</organism>
<dbReference type="GO" id="GO:0030317">
    <property type="term" value="P:flagellated sperm motility"/>
    <property type="evidence" value="ECO:0007669"/>
    <property type="project" value="TreeGrafter"/>
</dbReference>
<dbReference type="EMBL" id="JAPWTK010000001">
    <property type="protein sequence ID" value="KAJ8963257.1"/>
    <property type="molecule type" value="Genomic_DNA"/>
</dbReference>
<keyword evidence="2" id="KW-1185">Reference proteome</keyword>
<dbReference type="Proteomes" id="UP001162162">
    <property type="component" value="Unassembled WGS sequence"/>
</dbReference>